<keyword evidence="3" id="KW-1185">Reference proteome</keyword>
<feature type="signal peptide" evidence="1">
    <location>
        <begin position="1"/>
        <end position="21"/>
    </location>
</feature>
<organism evidence="2 3">
    <name type="scientific">Candidatus Pantoea deserta</name>
    <dbReference type="NCBI Taxonomy" id="1869313"/>
    <lineage>
        <taxon>Bacteria</taxon>
        <taxon>Pseudomonadati</taxon>
        <taxon>Pseudomonadota</taxon>
        <taxon>Gammaproteobacteria</taxon>
        <taxon>Enterobacterales</taxon>
        <taxon>Erwiniaceae</taxon>
        <taxon>Pantoea</taxon>
    </lineage>
</organism>
<keyword evidence="1" id="KW-0732">Signal</keyword>
<evidence type="ECO:0000313" key="2">
    <source>
        <dbReference type="EMBL" id="RPE02166.1"/>
    </source>
</evidence>
<feature type="chain" id="PRO_5018309091" evidence="1">
    <location>
        <begin position="22"/>
        <end position="249"/>
    </location>
</feature>
<dbReference type="Proteomes" id="UP000281332">
    <property type="component" value="Unassembled WGS sequence"/>
</dbReference>
<sequence>MTKIKFSFCFCALFLSASIQAAYMPYVVKNYEGYIGKYPVHLSLQFYDFGGKVNVEGSYYYDNHRSPIPLYGVNKSSSIVLCEVVSDESFEKYIIQGERVDVSKCPFNLTRNSTGFLGEWHNERSALKVDLKEKVQISDGVINGSAKALEIPFWGQTKQHGFIGLYEASADGIVINKVNVIDKKSGKLIQVINPQMNGCEFGSYMTSIFQNIESDGSQIRLNCYSTGPDVSVNYKLNTQTSRYDVVTER</sequence>
<reference evidence="2 3" key="1">
    <citation type="submission" date="2018-11" db="EMBL/GenBank/DDBJ databases">
        <title>Whole genome sequencing of Pantoea sp. RIT388.</title>
        <authorList>
            <person name="Gan H.M."/>
            <person name="Hudson A.O."/>
        </authorList>
    </citation>
    <scope>NUCLEOTIDE SEQUENCE [LARGE SCALE GENOMIC DNA]</scope>
    <source>
        <strain evidence="2 3">RIT388</strain>
    </source>
</reference>
<accession>A0A3N4P1P0</accession>
<comment type="caution">
    <text evidence="2">The sequence shown here is derived from an EMBL/GenBank/DDBJ whole genome shotgun (WGS) entry which is preliminary data.</text>
</comment>
<evidence type="ECO:0000256" key="1">
    <source>
        <dbReference type="SAM" id="SignalP"/>
    </source>
</evidence>
<name>A0A3N4P1P0_9GAMM</name>
<gene>
    <name evidence="2" type="ORF">BBB56_07650</name>
</gene>
<dbReference type="EMBL" id="RMVG01000004">
    <property type="protein sequence ID" value="RPE02166.1"/>
    <property type="molecule type" value="Genomic_DNA"/>
</dbReference>
<protein>
    <submittedName>
        <fullName evidence="2">Uncharacterized protein</fullName>
    </submittedName>
</protein>
<proteinExistence type="predicted"/>
<evidence type="ECO:0000313" key="3">
    <source>
        <dbReference type="Proteomes" id="UP000281332"/>
    </source>
</evidence>
<dbReference type="AlphaFoldDB" id="A0A3N4P1P0"/>
<dbReference type="OrthoDB" id="9809602at2"/>
<dbReference type="RefSeq" id="WP_123800377.1">
    <property type="nucleotide sequence ID" value="NZ_RMVG01000004.1"/>
</dbReference>